<keyword evidence="11" id="KW-1185">Reference proteome</keyword>
<evidence type="ECO:0000313" key="10">
    <source>
        <dbReference type="EMBL" id="MBC5842889.1"/>
    </source>
</evidence>
<dbReference type="Pfam" id="PF00877">
    <property type="entry name" value="NLPC_P60"/>
    <property type="match status" value="1"/>
</dbReference>
<sequence>MKFSSLILGMVMLAGFSSFSQENYTKHTVGKGETITKIAEQYKVKSSAIYALNPDAKKGIKFKSVLLIPSTSEKTKITSTEKPTNFPEKTHAVLPKETIYGIAKQYGLTVKELYQSNPTLEKSGLRKGQKITIPGNEFNAGTAQVAEKKTEKETSKTIDKKSTVAADDTPVAASDMVVREIQATETKYAIAKEYGITVADLDKANPILETEGLKIGQKILIPVKAEENKGTVAVVEATSVKPVVLETLKPVVPDEKLAETTTVTREVLPKETKYGIAREYGISVKELERQNPSIVNNLPIGFKLSISNIKIVEPVIVPEAVAIDTNTSNYNVKGFHGTDFLDQLVSTASENIGTRYRSGGTTKDGFDCSGLMCTTFGAFDIDLPRTSIEQSHYGTKINNEDAQKGDLIFFKTNGRRQINHVGMVVEVNDGDIKFIHASSTGVIISSLKEKYYTKRVTQINRVL</sequence>
<keyword evidence="4" id="KW-0677">Repeat</keyword>
<dbReference type="PANTHER" id="PTHR47053">
    <property type="entry name" value="MUREIN DD-ENDOPEPTIDASE MEPH-RELATED"/>
    <property type="match status" value="1"/>
</dbReference>
<dbReference type="CDD" id="cd00118">
    <property type="entry name" value="LysM"/>
    <property type="match status" value="4"/>
</dbReference>
<feature type="chain" id="PRO_5037919666" evidence="7">
    <location>
        <begin position="21"/>
        <end position="463"/>
    </location>
</feature>
<evidence type="ECO:0000256" key="3">
    <source>
        <dbReference type="ARBA" id="ARBA00022729"/>
    </source>
</evidence>
<dbReference type="InterPro" id="IPR000064">
    <property type="entry name" value="NLP_P60_dom"/>
</dbReference>
<gene>
    <name evidence="10" type="ORF">H8R25_00320</name>
</gene>
<keyword evidence="3 7" id="KW-0732">Signal</keyword>
<evidence type="ECO:0000256" key="1">
    <source>
        <dbReference type="ARBA" id="ARBA00007074"/>
    </source>
</evidence>
<dbReference type="PANTHER" id="PTHR47053:SF1">
    <property type="entry name" value="MUREIN DD-ENDOPEPTIDASE MEPH-RELATED"/>
    <property type="match status" value="1"/>
</dbReference>
<reference evidence="10 11" key="1">
    <citation type="submission" date="2020-08" db="EMBL/GenBank/DDBJ databases">
        <title>Description of novel Flavobacterium F-392 isolate.</title>
        <authorList>
            <person name="Saticioglu I.B."/>
            <person name="Duman M."/>
            <person name="Altun S."/>
        </authorList>
    </citation>
    <scope>NUCLEOTIDE SEQUENCE [LARGE SCALE GENOMIC DNA]</scope>
    <source>
        <strain evidence="10 11">F-392</strain>
    </source>
</reference>
<dbReference type="Gene3D" id="3.10.350.10">
    <property type="entry name" value="LysM domain"/>
    <property type="match status" value="4"/>
</dbReference>
<feature type="domain" description="LysM" evidence="8">
    <location>
        <begin position="25"/>
        <end position="68"/>
    </location>
</feature>
<feature type="domain" description="LysM" evidence="8">
    <location>
        <begin position="89"/>
        <end position="133"/>
    </location>
</feature>
<proteinExistence type="inferred from homology"/>
<evidence type="ECO:0000256" key="4">
    <source>
        <dbReference type="ARBA" id="ARBA00022737"/>
    </source>
</evidence>
<dbReference type="AlphaFoldDB" id="A0A923MWB8"/>
<evidence type="ECO:0000256" key="2">
    <source>
        <dbReference type="ARBA" id="ARBA00022670"/>
    </source>
</evidence>
<dbReference type="InterPro" id="IPR038765">
    <property type="entry name" value="Papain-like_cys_pep_sf"/>
</dbReference>
<dbReference type="InterPro" id="IPR018392">
    <property type="entry name" value="LysM"/>
</dbReference>
<dbReference type="SUPFAM" id="SSF54106">
    <property type="entry name" value="LysM domain"/>
    <property type="match status" value="4"/>
</dbReference>
<evidence type="ECO:0000259" key="9">
    <source>
        <dbReference type="PROSITE" id="PS51935"/>
    </source>
</evidence>
<evidence type="ECO:0000313" key="11">
    <source>
        <dbReference type="Proteomes" id="UP000641454"/>
    </source>
</evidence>
<keyword evidence="6" id="KW-0788">Thiol protease</keyword>
<comment type="similarity">
    <text evidence="1">Belongs to the peptidase C40 family.</text>
</comment>
<dbReference type="PROSITE" id="PS51782">
    <property type="entry name" value="LYSM"/>
    <property type="match status" value="4"/>
</dbReference>
<keyword evidence="2" id="KW-0645">Protease</keyword>
<evidence type="ECO:0000256" key="6">
    <source>
        <dbReference type="ARBA" id="ARBA00022807"/>
    </source>
</evidence>
<dbReference type="GO" id="GO:0008234">
    <property type="term" value="F:cysteine-type peptidase activity"/>
    <property type="evidence" value="ECO:0007669"/>
    <property type="project" value="UniProtKB-KW"/>
</dbReference>
<accession>A0A923MWB8</accession>
<dbReference type="SMART" id="SM00257">
    <property type="entry name" value="LysM"/>
    <property type="match status" value="4"/>
</dbReference>
<comment type="caution">
    <text evidence="10">The sequence shown here is derived from an EMBL/GenBank/DDBJ whole genome shotgun (WGS) entry which is preliminary data.</text>
</comment>
<evidence type="ECO:0000256" key="7">
    <source>
        <dbReference type="SAM" id="SignalP"/>
    </source>
</evidence>
<dbReference type="Pfam" id="PF01476">
    <property type="entry name" value="LysM"/>
    <property type="match status" value="4"/>
</dbReference>
<feature type="domain" description="LysM" evidence="8">
    <location>
        <begin position="177"/>
        <end position="221"/>
    </location>
</feature>
<protein>
    <submittedName>
        <fullName evidence="10">LysM peptidoglycan-binding domain-containing protein</fullName>
    </submittedName>
</protein>
<dbReference type="EMBL" id="JACRUL010000001">
    <property type="protein sequence ID" value="MBC5842889.1"/>
    <property type="molecule type" value="Genomic_DNA"/>
</dbReference>
<feature type="domain" description="LysM" evidence="8">
    <location>
        <begin position="263"/>
        <end position="306"/>
    </location>
</feature>
<feature type="domain" description="NlpC/P60" evidence="9">
    <location>
        <begin position="338"/>
        <end position="463"/>
    </location>
</feature>
<evidence type="ECO:0000256" key="5">
    <source>
        <dbReference type="ARBA" id="ARBA00022801"/>
    </source>
</evidence>
<feature type="signal peptide" evidence="7">
    <location>
        <begin position="1"/>
        <end position="20"/>
    </location>
</feature>
<dbReference type="Gene3D" id="3.90.1720.10">
    <property type="entry name" value="endopeptidase domain like (from Nostoc punctiforme)"/>
    <property type="match status" value="1"/>
</dbReference>
<dbReference type="InterPro" id="IPR036779">
    <property type="entry name" value="LysM_dom_sf"/>
</dbReference>
<organism evidence="10 11">
    <name type="scientific">Flavobacterium muglaense</name>
    <dbReference type="NCBI Taxonomy" id="2764716"/>
    <lineage>
        <taxon>Bacteria</taxon>
        <taxon>Pseudomonadati</taxon>
        <taxon>Bacteroidota</taxon>
        <taxon>Flavobacteriia</taxon>
        <taxon>Flavobacteriales</taxon>
        <taxon>Flavobacteriaceae</taxon>
        <taxon>Flavobacterium</taxon>
    </lineage>
</organism>
<dbReference type="PROSITE" id="PS51935">
    <property type="entry name" value="NLPC_P60"/>
    <property type="match status" value="1"/>
</dbReference>
<dbReference type="RefSeq" id="WP_187016589.1">
    <property type="nucleotide sequence ID" value="NZ_JACRUK010000001.1"/>
</dbReference>
<evidence type="ECO:0000259" key="8">
    <source>
        <dbReference type="PROSITE" id="PS51782"/>
    </source>
</evidence>
<name>A0A923MWB8_9FLAO</name>
<dbReference type="InterPro" id="IPR051202">
    <property type="entry name" value="Peptidase_C40"/>
</dbReference>
<dbReference type="Proteomes" id="UP000641454">
    <property type="component" value="Unassembled WGS sequence"/>
</dbReference>
<dbReference type="SUPFAM" id="SSF54001">
    <property type="entry name" value="Cysteine proteinases"/>
    <property type="match status" value="1"/>
</dbReference>
<dbReference type="GO" id="GO:0006508">
    <property type="term" value="P:proteolysis"/>
    <property type="evidence" value="ECO:0007669"/>
    <property type="project" value="UniProtKB-KW"/>
</dbReference>
<keyword evidence="5" id="KW-0378">Hydrolase</keyword>